<reference evidence="1 2" key="1">
    <citation type="submission" date="2018-11" db="EMBL/GenBank/DDBJ databases">
        <authorList>
            <consortium name="Pathogen Informatics"/>
        </authorList>
    </citation>
    <scope>NUCLEOTIDE SEQUENCE [LARGE SCALE GENOMIC DNA]</scope>
</reference>
<sequence>MDFEPKNMPTTRYEIVSCSAPTAPGSTNVIFTPFSKLLGASTTKSHPTVRCGDRPQSHQVKVELTGRLIGNILKQGFTLPPPMSKCDSPESWKGRSVTVLEDEEKSYMTAPDGGASVHLWMAH</sequence>
<proteinExistence type="predicted"/>
<dbReference type="Proteomes" id="UP000270094">
    <property type="component" value="Unassembled WGS sequence"/>
</dbReference>
<name>A0A3P7IUX8_STRVU</name>
<organism evidence="1 2">
    <name type="scientific">Strongylus vulgaris</name>
    <name type="common">Blood worm</name>
    <dbReference type="NCBI Taxonomy" id="40348"/>
    <lineage>
        <taxon>Eukaryota</taxon>
        <taxon>Metazoa</taxon>
        <taxon>Ecdysozoa</taxon>
        <taxon>Nematoda</taxon>
        <taxon>Chromadorea</taxon>
        <taxon>Rhabditida</taxon>
        <taxon>Rhabditina</taxon>
        <taxon>Rhabditomorpha</taxon>
        <taxon>Strongyloidea</taxon>
        <taxon>Strongylidae</taxon>
        <taxon>Strongylus</taxon>
    </lineage>
</organism>
<evidence type="ECO:0000313" key="2">
    <source>
        <dbReference type="Proteomes" id="UP000270094"/>
    </source>
</evidence>
<gene>
    <name evidence="1" type="ORF">SVUK_LOCUS11858</name>
</gene>
<evidence type="ECO:0000313" key="1">
    <source>
        <dbReference type="EMBL" id="VDM76860.1"/>
    </source>
</evidence>
<dbReference type="EMBL" id="UYYB01097891">
    <property type="protein sequence ID" value="VDM76860.1"/>
    <property type="molecule type" value="Genomic_DNA"/>
</dbReference>
<accession>A0A3P7IUX8</accession>
<dbReference type="AlphaFoldDB" id="A0A3P7IUX8"/>
<protein>
    <submittedName>
        <fullName evidence="1">Uncharacterized protein</fullName>
    </submittedName>
</protein>
<keyword evidence="2" id="KW-1185">Reference proteome</keyword>